<evidence type="ECO:0000313" key="3">
    <source>
        <dbReference type="Proteomes" id="UP000812270"/>
    </source>
</evidence>
<dbReference type="Proteomes" id="UP000812270">
    <property type="component" value="Unassembled WGS sequence"/>
</dbReference>
<reference evidence="2" key="1">
    <citation type="submission" date="2021-06" db="EMBL/GenBank/DDBJ databases">
        <authorList>
            <person name="Huq M.A."/>
        </authorList>
    </citation>
    <scope>NUCLEOTIDE SEQUENCE</scope>
    <source>
        <strain evidence="2">MAH-26</strain>
    </source>
</reference>
<organism evidence="2 3">
    <name type="scientific">Pinibacter aurantiacus</name>
    <dbReference type="NCBI Taxonomy" id="2851599"/>
    <lineage>
        <taxon>Bacteria</taxon>
        <taxon>Pseudomonadati</taxon>
        <taxon>Bacteroidota</taxon>
        <taxon>Chitinophagia</taxon>
        <taxon>Chitinophagales</taxon>
        <taxon>Chitinophagaceae</taxon>
        <taxon>Pinibacter</taxon>
    </lineage>
</organism>
<accession>A0A9E2SDG6</accession>
<keyword evidence="1" id="KW-0732">Signal</keyword>
<dbReference type="AlphaFoldDB" id="A0A9E2SDG6"/>
<comment type="caution">
    <text evidence="2">The sequence shown here is derived from an EMBL/GenBank/DDBJ whole genome shotgun (WGS) entry which is preliminary data.</text>
</comment>
<gene>
    <name evidence="2" type="ORF">KTO63_19490</name>
</gene>
<evidence type="ECO:0000313" key="2">
    <source>
        <dbReference type="EMBL" id="MBV4359362.1"/>
    </source>
</evidence>
<feature type="chain" id="PRO_5038975284" evidence="1">
    <location>
        <begin position="21"/>
        <end position="174"/>
    </location>
</feature>
<feature type="signal peptide" evidence="1">
    <location>
        <begin position="1"/>
        <end position="20"/>
    </location>
</feature>
<dbReference type="EMBL" id="JAHSPG010000015">
    <property type="protein sequence ID" value="MBV4359362.1"/>
    <property type="molecule type" value="Genomic_DNA"/>
</dbReference>
<protein>
    <submittedName>
        <fullName evidence="2">Uncharacterized protein</fullName>
    </submittedName>
</protein>
<name>A0A9E2SDG6_9BACT</name>
<sequence>MNKHLSLALCLLLSFSVTHAQITEFKKGWTTELRLQSGMATNFDGNSPDMFTGGLLLTEHVTAVPGKLKAGAVAGGIYYNKKLQGLFGPEVLFKIKDFNAGEMGSIGNLHLSANWLFGTEHEQLVGGGIHVSALNLLTIGVTAHRDYNLNSWWFQCVVSVRISKIKKIEEPFNK</sequence>
<proteinExistence type="predicted"/>
<keyword evidence="3" id="KW-1185">Reference proteome</keyword>
<evidence type="ECO:0000256" key="1">
    <source>
        <dbReference type="SAM" id="SignalP"/>
    </source>
</evidence>
<dbReference type="RefSeq" id="WP_217793459.1">
    <property type="nucleotide sequence ID" value="NZ_JAHSPG010000015.1"/>
</dbReference>